<gene>
    <name evidence="1" type="ORF">LCGC14_0017130</name>
</gene>
<dbReference type="AlphaFoldDB" id="A0A0F9YG87"/>
<evidence type="ECO:0000313" key="1">
    <source>
        <dbReference type="EMBL" id="KKO11237.1"/>
    </source>
</evidence>
<protein>
    <recommendedName>
        <fullName evidence="2">DUF5655 domain-containing protein</fullName>
    </recommendedName>
</protein>
<evidence type="ECO:0008006" key="2">
    <source>
        <dbReference type="Google" id="ProtNLM"/>
    </source>
</evidence>
<sequence>MGLKTCSVTVREVAGDGSEFPGPIRNLLCEAVSAISAQELHGLMDKHESDPANFDGRIEELIRSMQPDLTVHANHRVFDGAKFNNDLILETDSVFVCLEIEKSSMSRFEFDILKMQAFASQRLAELPGARVYGAFIVPADNIVARHISGNARESSYKYLSRLSRLVAQIAPSLLDDVLIVGYGVSMPDGQVTQREGKAMKKKLANVDKKSSGNVVVADAGLLPEELLWDVLRDYPQELVSALRKCLAAKYPGLREKINRNSKYLGYANGGSDAMYVYVRKNYLLIDLGVSADLSEDLRQLGFEVKPRDNFQAKIGWLTGLIVPHDTDKFADVTKLAIEALARV</sequence>
<accession>A0A0F9YG87</accession>
<name>A0A0F9YG87_9ZZZZ</name>
<proteinExistence type="predicted"/>
<dbReference type="EMBL" id="LAZR01000003">
    <property type="protein sequence ID" value="KKO11237.1"/>
    <property type="molecule type" value="Genomic_DNA"/>
</dbReference>
<comment type="caution">
    <text evidence="1">The sequence shown here is derived from an EMBL/GenBank/DDBJ whole genome shotgun (WGS) entry which is preliminary data.</text>
</comment>
<organism evidence="1">
    <name type="scientific">marine sediment metagenome</name>
    <dbReference type="NCBI Taxonomy" id="412755"/>
    <lineage>
        <taxon>unclassified sequences</taxon>
        <taxon>metagenomes</taxon>
        <taxon>ecological metagenomes</taxon>
    </lineage>
</organism>
<reference evidence="1" key="1">
    <citation type="journal article" date="2015" name="Nature">
        <title>Complex archaea that bridge the gap between prokaryotes and eukaryotes.</title>
        <authorList>
            <person name="Spang A."/>
            <person name="Saw J.H."/>
            <person name="Jorgensen S.L."/>
            <person name="Zaremba-Niedzwiedzka K."/>
            <person name="Martijn J."/>
            <person name="Lind A.E."/>
            <person name="van Eijk R."/>
            <person name="Schleper C."/>
            <person name="Guy L."/>
            <person name="Ettema T.J."/>
        </authorList>
    </citation>
    <scope>NUCLEOTIDE SEQUENCE</scope>
</reference>